<dbReference type="EMBL" id="MN739643">
    <property type="protein sequence ID" value="QHT17720.1"/>
    <property type="molecule type" value="Genomic_DNA"/>
</dbReference>
<reference evidence="1" key="1">
    <citation type="journal article" date="2020" name="Nature">
        <title>Giant virus diversity and host interactions through global metagenomics.</title>
        <authorList>
            <person name="Schulz F."/>
            <person name="Roux S."/>
            <person name="Paez-Espino D."/>
            <person name="Jungbluth S."/>
            <person name="Walsh D.A."/>
            <person name="Denef V.J."/>
            <person name="McMahon K.D."/>
            <person name="Konstantinidis K.T."/>
            <person name="Eloe-Fadrosh E.A."/>
            <person name="Kyrpides N.C."/>
            <person name="Woyke T."/>
        </authorList>
    </citation>
    <scope>NUCLEOTIDE SEQUENCE</scope>
    <source>
        <strain evidence="1">GVMAG-M-3300023174-30</strain>
    </source>
</reference>
<organism evidence="1">
    <name type="scientific">viral metagenome</name>
    <dbReference type="NCBI Taxonomy" id="1070528"/>
    <lineage>
        <taxon>unclassified sequences</taxon>
        <taxon>metagenomes</taxon>
        <taxon>organismal metagenomes</taxon>
    </lineage>
</organism>
<proteinExistence type="predicted"/>
<sequence length="150" mass="17509">MDSNIIRISNINKYRIEIINNELIATPIEEVVITEDEFINKNFTNSKIKKCLINDDINKITDKLNYFSILIDIYKSLSTSFIIQNTTFNIKIGDEKGAKGYHYDKSLNLSIQRKDANATIKEIIKMININNYKINIEIELENKELINYKN</sequence>
<evidence type="ECO:0000313" key="1">
    <source>
        <dbReference type="EMBL" id="QHT17720.1"/>
    </source>
</evidence>
<accession>A0A6C0DNC9</accession>
<protein>
    <submittedName>
        <fullName evidence="1">Uncharacterized protein</fullName>
    </submittedName>
</protein>
<name>A0A6C0DNC9_9ZZZZ</name>
<dbReference type="AlphaFoldDB" id="A0A6C0DNC9"/>